<dbReference type="PANTHER" id="PTHR43201:SF5">
    <property type="entry name" value="MEDIUM-CHAIN ACYL-COA LIGASE ACSF2, MITOCHONDRIAL"/>
    <property type="match status" value="1"/>
</dbReference>
<dbReference type="PANTHER" id="PTHR43201">
    <property type="entry name" value="ACYL-COA SYNTHETASE"/>
    <property type="match status" value="1"/>
</dbReference>
<evidence type="ECO:0000313" key="5">
    <source>
        <dbReference type="Proteomes" id="UP000598297"/>
    </source>
</evidence>
<evidence type="ECO:0000259" key="3">
    <source>
        <dbReference type="Pfam" id="PF00501"/>
    </source>
</evidence>
<name>A0A964XJM4_9ACTN</name>
<dbReference type="GO" id="GO:0031956">
    <property type="term" value="F:medium-chain fatty acid-CoA ligase activity"/>
    <property type="evidence" value="ECO:0007669"/>
    <property type="project" value="TreeGrafter"/>
</dbReference>
<protein>
    <submittedName>
        <fullName evidence="4">AMP-binding protein</fullName>
    </submittedName>
</protein>
<dbReference type="Pfam" id="PF00501">
    <property type="entry name" value="AMP-binding"/>
    <property type="match status" value="1"/>
</dbReference>
<dbReference type="RefSeq" id="WP_161693047.1">
    <property type="nucleotide sequence ID" value="NZ_JAAAHS010000006.1"/>
</dbReference>
<comment type="caution">
    <text evidence="4">The sequence shown here is derived from an EMBL/GenBank/DDBJ whole genome shotgun (WGS) entry which is preliminary data.</text>
</comment>
<dbReference type="Gene3D" id="3.40.50.12780">
    <property type="entry name" value="N-terminal domain of ligase-like"/>
    <property type="match status" value="1"/>
</dbReference>
<dbReference type="AlphaFoldDB" id="A0A964XJM4"/>
<evidence type="ECO:0000256" key="2">
    <source>
        <dbReference type="ARBA" id="ARBA00022598"/>
    </source>
</evidence>
<keyword evidence="5" id="KW-1185">Reference proteome</keyword>
<dbReference type="InterPro" id="IPR042099">
    <property type="entry name" value="ANL_N_sf"/>
</dbReference>
<dbReference type="OrthoDB" id="5240965at2"/>
<evidence type="ECO:0000313" key="4">
    <source>
        <dbReference type="EMBL" id="NBE50181.1"/>
    </source>
</evidence>
<sequence>MLDTLAHALRARPDRPALLGTGLTGAVRTKVTNGDLADLADALTGALHRRGVTWGSTIGVAVRPGPRALAVMLAAHRLGARAAVLDPGAGPDVLRARLALARPELVLADATAQAAAGWARPLARRARLALPQLSDLGPVVTVGPRLPGCAPALDDGGRTTGLPRPVDADGDAVVVFTSGTTSRPRAVVHSRSSLAAGMATVVDLVRPAAGRPVLGGTFFVLLPSLASGAPVALPARSPRSLSRQLRQLTPQATYLTPPQLRSVLAAGGRFTGRVWTGSAPASTELLTRVKHAGAAEAWGVYALTELFPAAAVEQADKAAFTGDGDLVGAPLPGVTAKTDAHGELLLSGPAARDRYLGEEPDPWVATGDRARLDSGRIVLEGRHKDMVLRHAENIYPGLYEPALHVPGVELALIVGVPAGDGDEHLVAVVQPAPGSDRTALRAALAGPLDRMGAARPDAVLLADIPLSGRSLKPDRAATARLAAARLAEQSARPARRSRR</sequence>
<feature type="domain" description="AMP-dependent synthetase/ligase" evidence="3">
    <location>
        <begin position="7"/>
        <end position="349"/>
    </location>
</feature>
<dbReference type="Proteomes" id="UP000598297">
    <property type="component" value="Unassembled WGS sequence"/>
</dbReference>
<dbReference type="InterPro" id="IPR020845">
    <property type="entry name" value="AMP-binding_CS"/>
</dbReference>
<comment type="similarity">
    <text evidence="1">Belongs to the ATP-dependent AMP-binding enzyme family.</text>
</comment>
<keyword evidence="2" id="KW-0436">Ligase</keyword>
<organism evidence="4 5">
    <name type="scientific">Streptomyces boluensis</name>
    <dbReference type="NCBI Taxonomy" id="1775135"/>
    <lineage>
        <taxon>Bacteria</taxon>
        <taxon>Bacillati</taxon>
        <taxon>Actinomycetota</taxon>
        <taxon>Actinomycetes</taxon>
        <taxon>Kitasatosporales</taxon>
        <taxon>Streptomycetaceae</taxon>
        <taxon>Streptomyces</taxon>
    </lineage>
</organism>
<evidence type="ECO:0000256" key="1">
    <source>
        <dbReference type="ARBA" id="ARBA00006432"/>
    </source>
</evidence>
<accession>A0A964XJM4</accession>
<dbReference type="Gene3D" id="3.30.300.30">
    <property type="match status" value="1"/>
</dbReference>
<dbReference type="InterPro" id="IPR000873">
    <property type="entry name" value="AMP-dep_synth/lig_dom"/>
</dbReference>
<proteinExistence type="inferred from homology"/>
<dbReference type="InterPro" id="IPR045851">
    <property type="entry name" value="AMP-bd_C_sf"/>
</dbReference>
<dbReference type="EMBL" id="JAAAHS010000006">
    <property type="protein sequence ID" value="NBE50181.1"/>
    <property type="molecule type" value="Genomic_DNA"/>
</dbReference>
<dbReference type="PROSITE" id="PS00455">
    <property type="entry name" value="AMP_BINDING"/>
    <property type="match status" value="1"/>
</dbReference>
<gene>
    <name evidence="4" type="ORF">GUY60_01800</name>
</gene>
<dbReference type="SUPFAM" id="SSF56801">
    <property type="entry name" value="Acetyl-CoA synthetase-like"/>
    <property type="match status" value="1"/>
</dbReference>
<dbReference type="GO" id="GO:0006631">
    <property type="term" value="P:fatty acid metabolic process"/>
    <property type="evidence" value="ECO:0007669"/>
    <property type="project" value="TreeGrafter"/>
</dbReference>
<reference evidence="4" key="1">
    <citation type="submission" date="2020-01" db="EMBL/GenBank/DDBJ databases">
        <title>Whole-genome analyses of novel actinobacteria.</title>
        <authorList>
            <person name="Sahin N."/>
        </authorList>
    </citation>
    <scope>NUCLEOTIDE SEQUENCE</scope>
    <source>
        <strain evidence="4">YC537</strain>
    </source>
</reference>